<comment type="caution">
    <text evidence="1">The sequence shown here is derived from an EMBL/GenBank/DDBJ whole genome shotgun (WGS) entry which is preliminary data.</text>
</comment>
<evidence type="ECO:0000313" key="2">
    <source>
        <dbReference type="Proteomes" id="UP001638806"/>
    </source>
</evidence>
<organism evidence="1 2">
    <name type="scientific">Purpureocillium lilacinum</name>
    <name type="common">Paecilomyces lilacinus</name>
    <dbReference type="NCBI Taxonomy" id="33203"/>
    <lineage>
        <taxon>Eukaryota</taxon>
        <taxon>Fungi</taxon>
        <taxon>Dikarya</taxon>
        <taxon>Ascomycota</taxon>
        <taxon>Pezizomycotina</taxon>
        <taxon>Sordariomycetes</taxon>
        <taxon>Hypocreomycetidae</taxon>
        <taxon>Hypocreales</taxon>
        <taxon>Ophiocordycipitaceae</taxon>
        <taxon>Purpureocillium</taxon>
    </lineage>
</organism>
<dbReference type="EMBL" id="JBGNUJ010000012">
    <property type="protein sequence ID" value="KAL3953353.1"/>
    <property type="molecule type" value="Genomic_DNA"/>
</dbReference>
<protein>
    <submittedName>
        <fullName evidence="1">Uncharacterized protein</fullName>
    </submittedName>
</protein>
<reference evidence="1" key="1">
    <citation type="submission" date="2024-12" db="EMBL/GenBank/DDBJ databases">
        <title>Comparative genomics and development of molecular markers within Purpureocillium lilacinum and among Purpureocillium species.</title>
        <authorList>
            <person name="Yeh Z.-Y."/>
            <person name="Ni N.-T."/>
            <person name="Lo P.-H."/>
            <person name="Mushyakhwo K."/>
            <person name="Lin C.-F."/>
            <person name="Nai Y.-S."/>
        </authorList>
    </citation>
    <scope>NUCLEOTIDE SEQUENCE</scope>
    <source>
        <strain evidence="1">NCHU-NPUST-175</strain>
    </source>
</reference>
<accession>A0ACC4DB55</accession>
<proteinExistence type="predicted"/>
<keyword evidence="2" id="KW-1185">Reference proteome</keyword>
<gene>
    <name evidence="1" type="ORF">ACCO45_013296</name>
</gene>
<dbReference type="Proteomes" id="UP001638806">
    <property type="component" value="Unassembled WGS sequence"/>
</dbReference>
<sequence length="167" mass="18116">MMPCLRSRLFSPPMKLGAHQLRSLPPQKRPPRGLPRDSVLRPWAGERRRRARASRHGLSQGGPPAADVREPGPVIYHIERCVMRDSTLSPPAGAPRHNSDGCADERTPGGFGLGDLDLSATVAEAAPRQPRVSCRSRRAGDASDSSDRGRRRPAHRAPGGNCVSDPR</sequence>
<evidence type="ECO:0000313" key="1">
    <source>
        <dbReference type="EMBL" id="KAL3953353.1"/>
    </source>
</evidence>
<name>A0ACC4DB55_PURLI</name>